<name>A0A6N9YT71_9ACTN</name>
<organism evidence="6 7">
    <name type="scientific">Phytoactinopolyspora alkaliphila</name>
    <dbReference type="NCBI Taxonomy" id="1783498"/>
    <lineage>
        <taxon>Bacteria</taxon>
        <taxon>Bacillati</taxon>
        <taxon>Actinomycetota</taxon>
        <taxon>Actinomycetes</taxon>
        <taxon>Jiangellales</taxon>
        <taxon>Jiangellaceae</taxon>
        <taxon>Phytoactinopolyspora</taxon>
    </lineage>
</organism>
<evidence type="ECO:0000259" key="5">
    <source>
        <dbReference type="PROSITE" id="PS50931"/>
    </source>
</evidence>
<evidence type="ECO:0000313" key="6">
    <source>
        <dbReference type="EMBL" id="NED98243.1"/>
    </source>
</evidence>
<gene>
    <name evidence="6" type="ORF">G1H11_23360</name>
</gene>
<dbReference type="GO" id="GO:0003677">
    <property type="term" value="F:DNA binding"/>
    <property type="evidence" value="ECO:0007669"/>
    <property type="project" value="UniProtKB-KW"/>
</dbReference>
<dbReference type="InterPro" id="IPR036390">
    <property type="entry name" value="WH_DNA-bd_sf"/>
</dbReference>
<dbReference type="CDD" id="cd08434">
    <property type="entry name" value="PBP2_GltC_like"/>
    <property type="match status" value="1"/>
</dbReference>
<dbReference type="SUPFAM" id="SSF46785">
    <property type="entry name" value="Winged helix' DNA-binding domain"/>
    <property type="match status" value="1"/>
</dbReference>
<dbReference type="EMBL" id="JAAGOB010000018">
    <property type="protein sequence ID" value="NED98243.1"/>
    <property type="molecule type" value="Genomic_DNA"/>
</dbReference>
<evidence type="ECO:0000256" key="4">
    <source>
        <dbReference type="ARBA" id="ARBA00023163"/>
    </source>
</evidence>
<protein>
    <submittedName>
        <fullName evidence="6">LysR family transcriptional regulator</fullName>
    </submittedName>
</protein>
<sequence length="306" mass="33095">MMNHSPRDAADQRLAVDLAPMLALLTALRDTRNITRAAEHLGTPQPTVSRRIAAMGAALGAPLTEPSGRGIRLTRAGRILAEAASEAMETIETAARRAREEIDPDRGHVVFGFLHLMGRSLVPNLLRGFRATHPGVRFTLVQGSRQHILDQLGTGQVDLALVAPLPSEDPLLTGFAVTDQELLLSVPAAHHLAARRRIRFAELAGEQFVTLEPGYGLRQIMDRLCAEAGFTPRIAFEGQESDTVRGLVVAGLGVALLPHFDPGTPAGVVEVPLSPRITRTIGLVWPRAKAITPTVRAFRDHVRTHV</sequence>
<dbReference type="GO" id="GO:0032993">
    <property type="term" value="C:protein-DNA complex"/>
    <property type="evidence" value="ECO:0007669"/>
    <property type="project" value="TreeGrafter"/>
</dbReference>
<dbReference type="InterPro" id="IPR000847">
    <property type="entry name" value="LysR_HTH_N"/>
</dbReference>
<dbReference type="PROSITE" id="PS50931">
    <property type="entry name" value="HTH_LYSR"/>
    <property type="match status" value="1"/>
</dbReference>
<dbReference type="GO" id="GO:0003700">
    <property type="term" value="F:DNA-binding transcription factor activity"/>
    <property type="evidence" value="ECO:0007669"/>
    <property type="project" value="InterPro"/>
</dbReference>
<evidence type="ECO:0000256" key="1">
    <source>
        <dbReference type="ARBA" id="ARBA00009437"/>
    </source>
</evidence>
<dbReference type="Pfam" id="PF03466">
    <property type="entry name" value="LysR_substrate"/>
    <property type="match status" value="1"/>
</dbReference>
<evidence type="ECO:0000313" key="7">
    <source>
        <dbReference type="Proteomes" id="UP000469185"/>
    </source>
</evidence>
<proteinExistence type="inferred from homology"/>
<keyword evidence="3" id="KW-0238">DNA-binding</keyword>
<keyword evidence="7" id="KW-1185">Reference proteome</keyword>
<keyword evidence="2" id="KW-0805">Transcription regulation</keyword>
<accession>A0A6N9YT71</accession>
<dbReference type="Gene3D" id="1.10.10.10">
    <property type="entry name" value="Winged helix-like DNA-binding domain superfamily/Winged helix DNA-binding domain"/>
    <property type="match status" value="1"/>
</dbReference>
<reference evidence="6 7" key="1">
    <citation type="submission" date="2020-02" db="EMBL/GenBank/DDBJ databases">
        <authorList>
            <person name="Li X.-J."/>
            <person name="Feng X.-M."/>
        </authorList>
    </citation>
    <scope>NUCLEOTIDE SEQUENCE [LARGE SCALE GENOMIC DNA]</scope>
    <source>
        <strain evidence="6 7">CGMCC 4.7225</strain>
    </source>
</reference>
<dbReference type="InterPro" id="IPR005119">
    <property type="entry name" value="LysR_subst-bd"/>
</dbReference>
<evidence type="ECO:0000256" key="2">
    <source>
        <dbReference type="ARBA" id="ARBA00023015"/>
    </source>
</evidence>
<dbReference type="Pfam" id="PF00126">
    <property type="entry name" value="HTH_1"/>
    <property type="match status" value="1"/>
</dbReference>
<dbReference type="RefSeq" id="WP_163821037.1">
    <property type="nucleotide sequence ID" value="NZ_JAAGOB010000018.1"/>
</dbReference>
<feature type="domain" description="HTH lysR-type" evidence="5">
    <location>
        <begin position="30"/>
        <end position="74"/>
    </location>
</feature>
<dbReference type="PANTHER" id="PTHR30346">
    <property type="entry name" value="TRANSCRIPTIONAL DUAL REGULATOR HCAR-RELATED"/>
    <property type="match status" value="1"/>
</dbReference>
<dbReference type="AlphaFoldDB" id="A0A6N9YT71"/>
<dbReference type="PANTHER" id="PTHR30346:SF28">
    <property type="entry name" value="HTH-TYPE TRANSCRIPTIONAL REGULATOR CYNR"/>
    <property type="match status" value="1"/>
</dbReference>
<comment type="caution">
    <text evidence="6">The sequence shown here is derived from an EMBL/GenBank/DDBJ whole genome shotgun (WGS) entry which is preliminary data.</text>
</comment>
<dbReference type="Gene3D" id="3.40.190.290">
    <property type="match status" value="1"/>
</dbReference>
<dbReference type="InterPro" id="IPR036388">
    <property type="entry name" value="WH-like_DNA-bd_sf"/>
</dbReference>
<keyword evidence="4" id="KW-0804">Transcription</keyword>
<comment type="similarity">
    <text evidence="1">Belongs to the LysR transcriptional regulatory family.</text>
</comment>
<dbReference type="SUPFAM" id="SSF53850">
    <property type="entry name" value="Periplasmic binding protein-like II"/>
    <property type="match status" value="1"/>
</dbReference>
<dbReference type="Proteomes" id="UP000469185">
    <property type="component" value="Unassembled WGS sequence"/>
</dbReference>
<evidence type="ECO:0000256" key="3">
    <source>
        <dbReference type="ARBA" id="ARBA00023125"/>
    </source>
</evidence>